<name>A0A1Z5IP21_9LACO</name>
<comment type="caution">
    <text evidence="1">The sequence shown here is derived from an EMBL/GenBank/DDBJ whole genome shotgun (WGS) entry which is preliminary data.</text>
</comment>
<evidence type="ECO:0000313" key="2">
    <source>
        <dbReference type="Proteomes" id="UP000198430"/>
    </source>
</evidence>
<gene>
    <name evidence="1" type="ORF">IWT140_01049</name>
</gene>
<keyword evidence="2" id="KW-1185">Reference proteome</keyword>
<sequence>MLTQQKDTLAFPTFNKNENLQLLFQDSIQDGKHKYDEPFPTLIEVFAKTEASEKVYIIIKVSTDPDNKEHLPKSMVPDMYFENDDNYPEKRVNELLDKRSSYIVNASAAVWEENKRDRGVVQQQQYYQVEKEHLERLINSQRRTRRKI</sequence>
<reference evidence="1 2" key="1">
    <citation type="submission" date="2015-11" db="EMBL/GenBank/DDBJ databases">
        <title>Draft genome sequences of new species of the genus Lactobacillus isolated from orchardgrass silage.</title>
        <authorList>
            <person name="Tohno M."/>
            <person name="Tanizawa Y."/>
            <person name="Arita M."/>
        </authorList>
    </citation>
    <scope>NUCLEOTIDE SEQUENCE [LARGE SCALE GENOMIC DNA]</scope>
    <source>
        <strain evidence="1 2">IWT140</strain>
    </source>
</reference>
<proteinExistence type="predicted"/>
<organism evidence="1 2">
    <name type="scientific">Secundilactobacillus pentosiphilus</name>
    <dbReference type="NCBI Taxonomy" id="1714682"/>
    <lineage>
        <taxon>Bacteria</taxon>
        <taxon>Bacillati</taxon>
        <taxon>Bacillota</taxon>
        <taxon>Bacilli</taxon>
        <taxon>Lactobacillales</taxon>
        <taxon>Lactobacillaceae</taxon>
        <taxon>Secundilactobacillus</taxon>
    </lineage>
</organism>
<evidence type="ECO:0000313" key="1">
    <source>
        <dbReference type="EMBL" id="GAX03446.1"/>
    </source>
</evidence>
<protein>
    <submittedName>
        <fullName evidence="1">Uncharacterized protein</fullName>
    </submittedName>
</protein>
<dbReference type="EMBL" id="BCMH01000006">
    <property type="protein sequence ID" value="GAX03446.1"/>
    <property type="molecule type" value="Genomic_DNA"/>
</dbReference>
<dbReference type="AlphaFoldDB" id="A0A1Z5IP21"/>
<accession>A0A1Z5IP21</accession>
<dbReference type="RefSeq" id="WP_089088420.1">
    <property type="nucleotide sequence ID" value="NZ_BCMH01000006.1"/>
</dbReference>
<dbReference type="Proteomes" id="UP000198430">
    <property type="component" value="Unassembled WGS sequence"/>
</dbReference>